<dbReference type="PANTHER" id="PTHR33359">
    <property type="entry name" value="MOLYBDOPTERIN SYNTHASE SULFUR CARRIER SUBUNIT"/>
    <property type="match status" value="1"/>
</dbReference>
<dbReference type="PANTHER" id="PTHR33359:SF1">
    <property type="entry name" value="MOLYBDOPTERIN SYNTHASE SULFUR CARRIER SUBUNIT"/>
    <property type="match status" value="1"/>
</dbReference>
<dbReference type="SUPFAM" id="SSF54285">
    <property type="entry name" value="MoaD/ThiS"/>
    <property type="match status" value="1"/>
</dbReference>
<gene>
    <name evidence="2" type="ORF">MNEG_11381</name>
</gene>
<evidence type="ECO:0000313" key="3">
    <source>
        <dbReference type="Proteomes" id="UP000054498"/>
    </source>
</evidence>
<dbReference type="OrthoDB" id="5531344at2759"/>
<reference evidence="2 3" key="1">
    <citation type="journal article" date="2013" name="BMC Genomics">
        <title>Reconstruction of the lipid metabolism for the microalga Monoraphidium neglectum from its genome sequence reveals characteristics suitable for biofuel production.</title>
        <authorList>
            <person name="Bogen C."/>
            <person name="Al-Dilaimi A."/>
            <person name="Albersmeier A."/>
            <person name="Wichmann J."/>
            <person name="Grundmann M."/>
            <person name="Rupp O."/>
            <person name="Lauersen K.J."/>
            <person name="Blifernez-Klassen O."/>
            <person name="Kalinowski J."/>
            <person name="Goesmann A."/>
            <person name="Mussgnug J.H."/>
            <person name="Kruse O."/>
        </authorList>
    </citation>
    <scope>NUCLEOTIDE SEQUENCE [LARGE SCALE GENOMIC DNA]</scope>
    <source>
        <strain evidence="2 3">SAG 48.87</strain>
    </source>
</reference>
<dbReference type="EMBL" id="KK102935">
    <property type="protein sequence ID" value="KIY96581.1"/>
    <property type="molecule type" value="Genomic_DNA"/>
</dbReference>
<proteinExistence type="predicted"/>
<dbReference type="Pfam" id="PF02597">
    <property type="entry name" value="ThiS"/>
    <property type="match status" value="1"/>
</dbReference>
<evidence type="ECO:0008006" key="4">
    <source>
        <dbReference type="Google" id="ProtNLM"/>
    </source>
</evidence>
<dbReference type="GO" id="GO:1990133">
    <property type="term" value="C:molybdopterin adenylyltransferase complex"/>
    <property type="evidence" value="ECO:0007669"/>
    <property type="project" value="TreeGrafter"/>
</dbReference>
<dbReference type="Proteomes" id="UP000054498">
    <property type="component" value="Unassembled WGS sequence"/>
</dbReference>
<dbReference type="InterPro" id="IPR044672">
    <property type="entry name" value="MOCS2A"/>
</dbReference>
<evidence type="ECO:0000313" key="2">
    <source>
        <dbReference type="EMBL" id="KIY96581.1"/>
    </source>
</evidence>
<evidence type="ECO:0000256" key="1">
    <source>
        <dbReference type="ARBA" id="ARBA00022741"/>
    </source>
</evidence>
<dbReference type="GO" id="GO:0000166">
    <property type="term" value="F:nucleotide binding"/>
    <property type="evidence" value="ECO:0007669"/>
    <property type="project" value="UniProtKB-KW"/>
</dbReference>
<dbReference type="InterPro" id="IPR003749">
    <property type="entry name" value="ThiS/MoaD-like"/>
</dbReference>
<dbReference type="STRING" id="145388.A0A0D2M5S6"/>
<protein>
    <recommendedName>
        <fullName evidence="4">Molybdopterin synthase sulfur carrier subunit</fullName>
    </recommendedName>
</protein>
<dbReference type="RefSeq" id="XP_013895601.1">
    <property type="nucleotide sequence ID" value="XM_014040147.1"/>
</dbReference>
<dbReference type="GO" id="GO:0006777">
    <property type="term" value="P:Mo-molybdopterin cofactor biosynthetic process"/>
    <property type="evidence" value="ECO:0007669"/>
    <property type="project" value="InterPro"/>
</dbReference>
<dbReference type="GeneID" id="25728638"/>
<dbReference type="AlphaFoldDB" id="A0A0D2M5S6"/>
<dbReference type="InterPro" id="IPR016155">
    <property type="entry name" value="Mopterin_synth/thiamin_S_b"/>
</dbReference>
<dbReference type="Gene3D" id="3.10.20.30">
    <property type="match status" value="1"/>
</dbReference>
<dbReference type="InterPro" id="IPR012675">
    <property type="entry name" value="Beta-grasp_dom_sf"/>
</dbReference>
<organism evidence="2 3">
    <name type="scientific">Monoraphidium neglectum</name>
    <dbReference type="NCBI Taxonomy" id="145388"/>
    <lineage>
        <taxon>Eukaryota</taxon>
        <taxon>Viridiplantae</taxon>
        <taxon>Chlorophyta</taxon>
        <taxon>core chlorophytes</taxon>
        <taxon>Chlorophyceae</taxon>
        <taxon>CS clade</taxon>
        <taxon>Sphaeropleales</taxon>
        <taxon>Selenastraceae</taxon>
        <taxon>Monoraphidium</taxon>
    </lineage>
</organism>
<sequence>MLVRVLYFARAREVAGAAEESLELPGGCGTAALLAALRARHPGLEGVLRSCVFAVNQEYVALDQEVPLKEGDERRVTRGPGAGGMAWE</sequence>
<dbReference type="UniPathway" id="UPA00344"/>
<name>A0A0D2M5S6_9CHLO</name>
<keyword evidence="1" id="KW-0547">Nucleotide-binding</keyword>
<keyword evidence="3" id="KW-1185">Reference proteome</keyword>
<dbReference type="CDD" id="cd00754">
    <property type="entry name" value="Ubl_MoaD"/>
    <property type="match status" value="1"/>
</dbReference>
<dbReference type="KEGG" id="mng:MNEG_11381"/>
<accession>A0A0D2M5S6</accession>